<dbReference type="PIRSF" id="PIRSF009467">
    <property type="entry name" value="Ureas_acces_UreF"/>
    <property type="match status" value="1"/>
</dbReference>
<gene>
    <name evidence="3" type="primary">ureF</name>
    <name evidence="4" type="ORF">LX81_02136</name>
</gene>
<dbReference type="PANTHER" id="PTHR33620:SF1">
    <property type="entry name" value="UREASE ACCESSORY PROTEIN F"/>
    <property type="match status" value="1"/>
</dbReference>
<proteinExistence type="inferred from homology"/>
<comment type="caution">
    <text evidence="4">The sequence shown here is derived from an EMBL/GenBank/DDBJ whole genome shotgun (WGS) entry which is preliminary data.</text>
</comment>
<comment type="subcellular location">
    <subcellularLocation>
        <location evidence="3">Cytoplasm</location>
    </subcellularLocation>
</comment>
<comment type="function">
    <text evidence="3">Required for maturation of urease via the functional incorporation of the urease nickel metallocenter.</text>
</comment>
<comment type="subunit">
    <text evidence="3">UreD, UreF and UreG form a complex that acts as a GTP-hydrolysis-dependent molecular chaperone, activating the urease apoprotein by helping to assemble the nickel containing metallocenter of UreC. The UreE protein probably delivers the nickel.</text>
</comment>
<accession>A0A2W7NHZ6</accession>
<dbReference type="Gene3D" id="1.10.4190.10">
    <property type="entry name" value="Urease accessory protein UreF"/>
    <property type="match status" value="1"/>
</dbReference>
<dbReference type="PANTHER" id="PTHR33620">
    <property type="entry name" value="UREASE ACCESSORY PROTEIN F"/>
    <property type="match status" value="1"/>
</dbReference>
<protein>
    <recommendedName>
        <fullName evidence="3">Urease accessory protein UreF</fullName>
    </recommendedName>
</protein>
<evidence type="ECO:0000313" key="4">
    <source>
        <dbReference type="EMBL" id="PZX16284.1"/>
    </source>
</evidence>
<dbReference type="Proteomes" id="UP000248916">
    <property type="component" value="Unassembled WGS sequence"/>
</dbReference>
<keyword evidence="5" id="KW-1185">Reference proteome</keyword>
<evidence type="ECO:0000313" key="5">
    <source>
        <dbReference type="Proteomes" id="UP000248916"/>
    </source>
</evidence>
<dbReference type="InterPro" id="IPR002639">
    <property type="entry name" value="UreF"/>
</dbReference>
<name>A0A2W7NHZ6_9RHOB</name>
<sequence>MAGPMGIPMNDPALILFQLLSPGYPTGAFAYSHGLEQVIVDWEIASADDLRIWIADILAFGAGRSDAILLRVSHAAEPDEVRRIDAIAQAWAGTAERLRETTRQGAAFAGTTARVWQIHLDATSYPVAVGRAARMLDLPIDLTVRLYLQAIAANLVSAAVRRVPLGQTDGQSVLAGVSDLCAEIAASSIGLGLDDLSQSAFAAEIASMRHETLQPRIFQT</sequence>
<dbReference type="EMBL" id="QKZL01000007">
    <property type="protein sequence ID" value="PZX16284.1"/>
    <property type="molecule type" value="Genomic_DNA"/>
</dbReference>
<comment type="similarity">
    <text evidence="3">Belongs to the UreF family.</text>
</comment>
<dbReference type="HAMAP" id="MF_01385">
    <property type="entry name" value="UreF"/>
    <property type="match status" value="1"/>
</dbReference>
<evidence type="ECO:0000256" key="3">
    <source>
        <dbReference type="HAMAP-Rule" id="MF_01385"/>
    </source>
</evidence>
<dbReference type="GO" id="GO:0005737">
    <property type="term" value="C:cytoplasm"/>
    <property type="evidence" value="ECO:0007669"/>
    <property type="project" value="UniProtKB-SubCell"/>
</dbReference>
<dbReference type="Pfam" id="PF01730">
    <property type="entry name" value="UreF"/>
    <property type="match status" value="1"/>
</dbReference>
<keyword evidence="2 3" id="KW-0143">Chaperone</keyword>
<evidence type="ECO:0000256" key="1">
    <source>
        <dbReference type="ARBA" id="ARBA00022988"/>
    </source>
</evidence>
<dbReference type="AlphaFoldDB" id="A0A2W7NHZ6"/>
<evidence type="ECO:0000256" key="2">
    <source>
        <dbReference type="ARBA" id="ARBA00023186"/>
    </source>
</evidence>
<organism evidence="4 5">
    <name type="scientific">Palleronia aestuarii</name>
    <dbReference type="NCBI Taxonomy" id="568105"/>
    <lineage>
        <taxon>Bacteria</taxon>
        <taxon>Pseudomonadati</taxon>
        <taxon>Pseudomonadota</taxon>
        <taxon>Alphaproteobacteria</taxon>
        <taxon>Rhodobacterales</taxon>
        <taxon>Roseobacteraceae</taxon>
        <taxon>Palleronia</taxon>
    </lineage>
</organism>
<dbReference type="InterPro" id="IPR038277">
    <property type="entry name" value="UreF_sf"/>
</dbReference>
<keyword evidence="1 3" id="KW-0996">Nickel insertion</keyword>
<keyword evidence="3" id="KW-0963">Cytoplasm</keyword>
<dbReference type="GO" id="GO:0016151">
    <property type="term" value="F:nickel cation binding"/>
    <property type="evidence" value="ECO:0007669"/>
    <property type="project" value="UniProtKB-UniRule"/>
</dbReference>
<reference evidence="4 5" key="1">
    <citation type="submission" date="2018-06" db="EMBL/GenBank/DDBJ databases">
        <title>Genomic Encyclopedia of Archaeal and Bacterial Type Strains, Phase II (KMG-II): from individual species to whole genera.</title>
        <authorList>
            <person name="Goeker M."/>
        </authorList>
    </citation>
    <scope>NUCLEOTIDE SEQUENCE [LARGE SCALE GENOMIC DNA]</scope>
    <source>
        <strain evidence="4 5">DSM 22009</strain>
    </source>
</reference>